<dbReference type="GO" id="GO:0019205">
    <property type="term" value="F:nucleobase-containing compound kinase activity"/>
    <property type="evidence" value="ECO:0007669"/>
    <property type="project" value="InterPro"/>
</dbReference>
<evidence type="ECO:0000256" key="4">
    <source>
        <dbReference type="SAM" id="MobiDB-lite"/>
    </source>
</evidence>
<dbReference type="AlphaFoldDB" id="A0A9X0CNQ3"/>
<accession>A0A9X0CNQ3</accession>
<keyword evidence="2" id="KW-0547">Nucleotide-binding</keyword>
<feature type="region of interest" description="Disordered" evidence="4">
    <location>
        <begin position="203"/>
        <end position="222"/>
    </location>
</feature>
<reference evidence="5" key="1">
    <citation type="submission" date="2023-01" db="EMBL/GenBank/DDBJ databases">
        <title>Genome assembly of the deep-sea coral Lophelia pertusa.</title>
        <authorList>
            <person name="Herrera S."/>
            <person name="Cordes E."/>
        </authorList>
    </citation>
    <scope>NUCLEOTIDE SEQUENCE</scope>
    <source>
        <strain evidence="5">USNM1676648</strain>
        <tissue evidence="5">Polyp</tissue>
    </source>
</reference>
<dbReference type="InterPro" id="IPR027417">
    <property type="entry name" value="P-loop_NTPase"/>
</dbReference>
<feature type="compositionally biased region" description="Acidic residues" evidence="4">
    <location>
        <begin position="87"/>
        <end position="108"/>
    </location>
</feature>
<feature type="region of interest" description="Disordered" evidence="4">
    <location>
        <begin position="52"/>
        <end position="108"/>
    </location>
</feature>
<comment type="caution">
    <text evidence="5">The sequence shown here is derived from an EMBL/GenBank/DDBJ whole genome shotgun (WGS) entry which is preliminary data.</text>
</comment>
<keyword evidence="3 5" id="KW-0418">Kinase</keyword>
<dbReference type="PANTHER" id="PTHR23359">
    <property type="entry name" value="NUCLEOTIDE KINASE"/>
    <property type="match status" value="1"/>
</dbReference>
<evidence type="ECO:0000256" key="1">
    <source>
        <dbReference type="ARBA" id="ARBA00022679"/>
    </source>
</evidence>
<keyword evidence="6" id="KW-1185">Reference proteome</keyword>
<proteinExistence type="predicted"/>
<name>A0A9X0CNQ3_9CNID</name>
<dbReference type="Proteomes" id="UP001163046">
    <property type="component" value="Unassembled WGS sequence"/>
</dbReference>
<sequence>MPPPIRLLIVGPKGAGKTLHGRQLAKQMGVFHISFKDRLQELIIAKTKKKIGPEYDDEEEDSGEQAITAPDGLEGTDAENVPKGGEGEGEGEEGTGGEGEPELELTDEEESIRANLAEGEALPSETLDKILPAWWNEEPFRSTGFILEGFPRTEAEARYLSSSGLFPDISVILAVEDIVIVDRLLPPLLEKWRKKRDKREAEKERQRALAKKQKDEERAKRREEKMAEIAARKAEKTVRIFILFYLLVLNLAWKIEIHPQD</sequence>
<evidence type="ECO:0000256" key="2">
    <source>
        <dbReference type="ARBA" id="ARBA00022741"/>
    </source>
</evidence>
<protein>
    <submittedName>
        <fullName evidence="5">Adenylate kinase</fullName>
    </submittedName>
</protein>
<dbReference type="GO" id="GO:0005524">
    <property type="term" value="F:ATP binding"/>
    <property type="evidence" value="ECO:0007669"/>
    <property type="project" value="InterPro"/>
</dbReference>
<dbReference type="SUPFAM" id="SSF52540">
    <property type="entry name" value="P-loop containing nucleoside triphosphate hydrolases"/>
    <property type="match status" value="1"/>
</dbReference>
<dbReference type="GO" id="GO:0006139">
    <property type="term" value="P:nucleobase-containing compound metabolic process"/>
    <property type="evidence" value="ECO:0007669"/>
    <property type="project" value="InterPro"/>
</dbReference>
<dbReference type="OrthoDB" id="439792at2759"/>
<feature type="compositionally biased region" description="Acidic residues" evidence="4">
    <location>
        <begin position="54"/>
        <end position="63"/>
    </location>
</feature>
<evidence type="ECO:0000256" key="3">
    <source>
        <dbReference type="ARBA" id="ARBA00022777"/>
    </source>
</evidence>
<keyword evidence="1" id="KW-0808">Transferase</keyword>
<dbReference type="Gene3D" id="3.40.50.300">
    <property type="entry name" value="P-loop containing nucleotide triphosphate hydrolases"/>
    <property type="match status" value="1"/>
</dbReference>
<dbReference type="InterPro" id="IPR000850">
    <property type="entry name" value="Adenylat/UMP-CMP_kin"/>
</dbReference>
<evidence type="ECO:0000313" key="5">
    <source>
        <dbReference type="EMBL" id="KAJ7363549.1"/>
    </source>
</evidence>
<evidence type="ECO:0000313" key="6">
    <source>
        <dbReference type="Proteomes" id="UP001163046"/>
    </source>
</evidence>
<dbReference type="EMBL" id="MU827305">
    <property type="protein sequence ID" value="KAJ7363549.1"/>
    <property type="molecule type" value="Genomic_DNA"/>
</dbReference>
<organism evidence="5 6">
    <name type="scientific">Desmophyllum pertusum</name>
    <dbReference type="NCBI Taxonomy" id="174260"/>
    <lineage>
        <taxon>Eukaryota</taxon>
        <taxon>Metazoa</taxon>
        <taxon>Cnidaria</taxon>
        <taxon>Anthozoa</taxon>
        <taxon>Hexacorallia</taxon>
        <taxon>Scleractinia</taxon>
        <taxon>Caryophylliina</taxon>
        <taxon>Caryophylliidae</taxon>
        <taxon>Desmophyllum</taxon>
    </lineage>
</organism>
<gene>
    <name evidence="5" type="primary">AK9_5</name>
    <name evidence="5" type="ORF">OS493_009708</name>
</gene>